<dbReference type="Pfam" id="PF00251">
    <property type="entry name" value="Glyco_hydro_32N"/>
    <property type="match status" value="1"/>
</dbReference>
<gene>
    <name evidence="8" type="ORF">JIN85_07980</name>
</gene>
<keyword evidence="3 4" id="KW-0326">Glycosidase</keyword>
<comment type="similarity">
    <text evidence="1 4">Belongs to the glycosyl hydrolase 32 family.</text>
</comment>
<dbReference type="SUPFAM" id="SSF75005">
    <property type="entry name" value="Arabinanase/levansucrase/invertase"/>
    <property type="match status" value="1"/>
</dbReference>
<evidence type="ECO:0000256" key="4">
    <source>
        <dbReference type="RuleBase" id="RU362110"/>
    </source>
</evidence>
<feature type="domain" description="Glycosyl hydrolase family 32 C-terminal" evidence="7">
    <location>
        <begin position="560"/>
        <end position="611"/>
    </location>
</feature>
<dbReference type="Proteomes" id="UP000603141">
    <property type="component" value="Unassembled WGS sequence"/>
</dbReference>
<evidence type="ECO:0000256" key="1">
    <source>
        <dbReference type="ARBA" id="ARBA00009902"/>
    </source>
</evidence>
<evidence type="ECO:0000256" key="2">
    <source>
        <dbReference type="ARBA" id="ARBA00022801"/>
    </source>
</evidence>
<dbReference type="PANTHER" id="PTHR42800">
    <property type="entry name" value="EXOINULINASE INUD (AFU_ORTHOLOGUE AFUA_5G00480)"/>
    <property type="match status" value="1"/>
</dbReference>
<evidence type="ECO:0000256" key="5">
    <source>
        <dbReference type="SAM" id="SignalP"/>
    </source>
</evidence>
<dbReference type="InterPro" id="IPR013189">
    <property type="entry name" value="Glyco_hydro_32_C"/>
</dbReference>
<dbReference type="Gene3D" id="2.115.10.20">
    <property type="entry name" value="Glycosyl hydrolase domain, family 43"/>
    <property type="match status" value="1"/>
</dbReference>
<dbReference type="GO" id="GO:0005987">
    <property type="term" value="P:sucrose catabolic process"/>
    <property type="evidence" value="ECO:0007669"/>
    <property type="project" value="TreeGrafter"/>
</dbReference>
<reference evidence="8" key="1">
    <citation type="submission" date="2021-01" db="EMBL/GenBank/DDBJ databases">
        <title>Modified the classification status of verrucomicrobia.</title>
        <authorList>
            <person name="Feng X."/>
        </authorList>
    </citation>
    <scope>NUCLEOTIDE SEQUENCE</scope>
    <source>
        <strain evidence="8">KCTC 22041</strain>
    </source>
</reference>
<dbReference type="InterPro" id="IPR013320">
    <property type="entry name" value="ConA-like_dom_sf"/>
</dbReference>
<dbReference type="InterPro" id="IPR013148">
    <property type="entry name" value="Glyco_hydro_32_N"/>
</dbReference>
<dbReference type="SUPFAM" id="SSF49899">
    <property type="entry name" value="Concanavalin A-like lectins/glucanases"/>
    <property type="match status" value="1"/>
</dbReference>
<sequence>MKLRIAQFQCFAFFGMMIFGAHAGAEDRVIGDFTGKDFGDWKATGEAFDSGPASGDLLQKLEITHCPSGSLASSEIKGDAPTGTLTSPVFQIDRSYLSFRIGGGDYERHNCMNLWVDGEIVRSATGRNSDALHPESWDVRKWRGKEARIEIVDQASESWGHLNVAEIKLTDQPDQLPVVTTPVYQEALRPGFHFTARQWTMDRLNPGRRQEGWINDLNGLIFYDGEYHLFGQRWAKCWLHAVSKDLVHWTELPPAFWEESLDSGVQSGTCVIDYENTSKLSPDPKNPPMVAFWSRFDNHTHRICYSLDHGRNWQLYAGNPVLDFPERDPKVFWYAPGKHWVMMMYGSGQYHIFTSPNLLDWKNEGNPIPDSFECPDFFELPVDGNPAKKKWVLIQGNGKYSIGDFDGTKFKEETPRYFGDINPAEFYATQSWHNNDTGDGRRIQVAWMRGSDFPDMPFSQQISFPCELSLRSTVDGLRIFRKPIAEIESIRETGNVIRSKALKAGQDLQFASDGEFFQIKAKVEIPEGATLTFQLRGVPVVLSHDGIQSANVSSKTIEPVQNIEILLDRGSMEAFVNDGQISCTRFVLPHEPVISIRAEGGSVQIRSLEVYPLKSTWPSSETPKDLGE</sequence>
<dbReference type="AlphaFoldDB" id="A0A934VWC4"/>
<dbReference type="GO" id="GO:0004575">
    <property type="term" value="F:sucrose alpha-glucosidase activity"/>
    <property type="evidence" value="ECO:0007669"/>
    <property type="project" value="TreeGrafter"/>
</dbReference>
<dbReference type="Pfam" id="PF08244">
    <property type="entry name" value="Glyco_hydro_32C"/>
    <property type="match status" value="1"/>
</dbReference>
<evidence type="ECO:0000259" key="6">
    <source>
        <dbReference type="Pfam" id="PF00251"/>
    </source>
</evidence>
<proteinExistence type="inferred from homology"/>
<dbReference type="SMART" id="SM00640">
    <property type="entry name" value="Glyco_32"/>
    <property type="match status" value="1"/>
</dbReference>
<protein>
    <submittedName>
        <fullName evidence="8">Glycoside hydrolase family 32 protein</fullName>
    </submittedName>
</protein>
<evidence type="ECO:0000313" key="8">
    <source>
        <dbReference type="EMBL" id="MBK1882349.1"/>
    </source>
</evidence>
<keyword evidence="9" id="KW-1185">Reference proteome</keyword>
<dbReference type="PANTHER" id="PTHR42800:SF1">
    <property type="entry name" value="EXOINULINASE INUD (AFU_ORTHOLOGUE AFUA_5G00480)"/>
    <property type="match status" value="1"/>
</dbReference>
<dbReference type="InterPro" id="IPR023296">
    <property type="entry name" value="Glyco_hydro_beta-prop_sf"/>
</dbReference>
<name>A0A934VWC4_9BACT</name>
<comment type="caution">
    <text evidence="8">The sequence shown here is derived from an EMBL/GenBank/DDBJ whole genome shotgun (WGS) entry which is preliminary data.</text>
</comment>
<keyword evidence="2 4" id="KW-0378">Hydrolase</keyword>
<dbReference type="CDD" id="cd18622">
    <property type="entry name" value="GH32_Inu-like"/>
    <property type="match status" value="1"/>
</dbReference>
<feature type="chain" id="PRO_5037505875" evidence="5">
    <location>
        <begin position="24"/>
        <end position="628"/>
    </location>
</feature>
<evidence type="ECO:0000256" key="3">
    <source>
        <dbReference type="ARBA" id="ARBA00023295"/>
    </source>
</evidence>
<dbReference type="EMBL" id="JAENIJ010000009">
    <property type="protein sequence ID" value="MBK1882349.1"/>
    <property type="molecule type" value="Genomic_DNA"/>
</dbReference>
<organism evidence="8 9">
    <name type="scientific">Luteolibacter pohnpeiensis</name>
    <dbReference type="NCBI Taxonomy" id="454153"/>
    <lineage>
        <taxon>Bacteria</taxon>
        <taxon>Pseudomonadati</taxon>
        <taxon>Verrucomicrobiota</taxon>
        <taxon>Verrucomicrobiia</taxon>
        <taxon>Verrucomicrobiales</taxon>
        <taxon>Verrucomicrobiaceae</taxon>
        <taxon>Luteolibacter</taxon>
    </lineage>
</organism>
<keyword evidence="5" id="KW-0732">Signal</keyword>
<dbReference type="GO" id="GO:0005737">
    <property type="term" value="C:cytoplasm"/>
    <property type="evidence" value="ECO:0007669"/>
    <property type="project" value="TreeGrafter"/>
</dbReference>
<dbReference type="InterPro" id="IPR001362">
    <property type="entry name" value="Glyco_hydro_32"/>
</dbReference>
<feature type="signal peptide" evidence="5">
    <location>
        <begin position="1"/>
        <end position="23"/>
    </location>
</feature>
<accession>A0A934VWC4</accession>
<feature type="domain" description="Glycosyl hydrolase family 32 N-terminal" evidence="6">
    <location>
        <begin position="210"/>
        <end position="472"/>
    </location>
</feature>
<evidence type="ECO:0000259" key="7">
    <source>
        <dbReference type="Pfam" id="PF08244"/>
    </source>
</evidence>
<dbReference type="Gene3D" id="2.60.120.560">
    <property type="entry name" value="Exo-inulinase, domain 1"/>
    <property type="match status" value="1"/>
</dbReference>
<evidence type="ECO:0000313" key="9">
    <source>
        <dbReference type="Proteomes" id="UP000603141"/>
    </source>
</evidence>